<dbReference type="STRING" id="104421.E2AYE6"/>
<evidence type="ECO:0000313" key="1">
    <source>
        <dbReference type="EMBL" id="EFN61543.1"/>
    </source>
</evidence>
<gene>
    <name evidence="1" type="ORF">EAG_00331</name>
</gene>
<reference evidence="1 2" key="1">
    <citation type="journal article" date="2010" name="Science">
        <title>Genomic comparison of the ants Camponotus floridanus and Harpegnathos saltator.</title>
        <authorList>
            <person name="Bonasio R."/>
            <person name="Zhang G."/>
            <person name="Ye C."/>
            <person name="Mutti N.S."/>
            <person name="Fang X."/>
            <person name="Qin N."/>
            <person name="Donahue G."/>
            <person name="Yang P."/>
            <person name="Li Q."/>
            <person name="Li C."/>
            <person name="Zhang P."/>
            <person name="Huang Z."/>
            <person name="Berger S.L."/>
            <person name="Reinberg D."/>
            <person name="Wang J."/>
            <person name="Liebig J."/>
        </authorList>
    </citation>
    <scope>NUCLEOTIDE SEQUENCE [LARGE SCALE GENOMIC DNA]</scope>
    <source>
        <strain evidence="2">C129</strain>
    </source>
</reference>
<protein>
    <submittedName>
        <fullName evidence="1">Uncharacterized protein</fullName>
    </submittedName>
</protein>
<accession>E2AYE6</accession>
<dbReference type="OrthoDB" id="1652964at2759"/>
<sequence>LAACFLHWSYLERGDHSGFTPEKLERISGYVMSYEKILWQYKQDHIICTYGHVTAFQYRDQQNVQREIINTPEMKILLVDANICLDKNQQMQQLFDMRNRNDKALNDHLSEIKNRSQNMISTLYSIRDLGTNTDLRIHGLKRL</sequence>
<organism evidence="2">
    <name type="scientific">Camponotus floridanus</name>
    <name type="common">Florida carpenter ant</name>
    <dbReference type="NCBI Taxonomy" id="104421"/>
    <lineage>
        <taxon>Eukaryota</taxon>
        <taxon>Metazoa</taxon>
        <taxon>Ecdysozoa</taxon>
        <taxon>Arthropoda</taxon>
        <taxon>Hexapoda</taxon>
        <taxon>Insecta</taxon>
        <taxon>Pterygota</taxon>
        <taxon>Neoptera</taxon>
        <taxon>Endopterygota</taxon>
        <taxon>Hymenoptera</taxon>
        <taxon>Apocrita</taxon>
        <taxon>Aculeata</taxon>
        <taxon>Formicoidea</taxon>
        <taxon>Formicidae</taxon>
        <taxon>Formicinae</taxon>
        <taxon>Camponotus</taxon>
    </lineage>
</organism>
<proteinExistence type="predicted"/>
<dbReference type="EMBL" id="GL443903">
    <property type="protein sequence ID" value="EFN61543.1"/>
    <property type="molecule type" value="Genomic_DNA"/>
</dbReference>
<feature type="non-terminal residue" evidence="1">
    <location>
        <position position="1"/>
    </location>
</feature>
<feature type="non-terminal residue" evidence="1">
    <location>
        <position position="143"/>
    </location>
</feature>
<dbReference type="AlphaFoldDB" id="E2AYE6"/>
<keyword evidence="2" id="KW-1185">Reference proteome</keyword>
<evidence type="ECO:0000313" key="2">
    <source>
        <dbReference type="Proteomes" id="UP000000311"/>
    </source>
</evidence>
<name>E2AYE6_CAMFO</name>
<dbReference type="Proteomes" id="UP000000311">
    <property type="component" value="Unassembled WGS sequence"/>
</dbReference>
<dbReference type="InParanoid" id="E2AYE6"/>